<dbReference type="AlphaFoldDB" id="A0A1X0P9R8"/>
<sequence length="377" mass="42514">MVDNAISDDFAVAGVMKEVLRVLPFWKIFVELREAYGRKPTVVSCDVSIKSRMECSHFIGVDVLWVQSEIVLVNWRRPPKRKGVPKDIPNQYVEIKVSFGSMHFVHRNAHLIGYDQSYHLQSVVLLQRPEQLQCIAGNMVHFAFLVYGMLQLTLRNHSVEAHETLLPPSTSTVLILGMGGNSMECGLRYILGSQAHIYVAEIEPSVVRICKSSGQLKENTETHVLIQSAEGALQNCPEECSFIFMDVFEPLSGCMINSMNLIEKAFQRLATNGILVINEHSLPTTKDILPLIELFGDGNVQFINVRGWNESVITAVKPGGKFDGHGVLCSKRLAYEVLHSYDKPFPGWMPRNTFIERSKILYAKTESKILHAREWIS</sequence>
<accession>A0A1X0P9R8</accession>
<dbReference type="RefSeq" id="XP_028887266.1">
    <property type="nucleotide sequence ID" value="XM_029021844.1"/>
</dbReference>
<dbReference type="CDD" id="cd02440">
    <property type="entry name" value="AdoMet_MTases"/>
    <property type="match status" value="1"/>
</dbReference>
<protein>
    <recommendedName>
        <fullName evidence="3">Spermidine synthase</fullName>
    </recommendedName>
</protein>
<proteinExistence type="predicted"/>
<dbReference type="GeneID" id="39981624"/>
<dbReference type="OrthoDB" id="271127at2759"/>
<dbReference type="VEuPathDB" id="TriTrypDB:TM35_000025260"/>
<keyword evidence="2" id="KW-1185">Reference proteome</keyword>
<comment type="caution">
    <text evidence="1">The sequence shown here is derived from an EMBL/GenBank/DDBJ whole genome shotgun (WGS) entry which is preliminary data.</text>
</comment>
<dbReference type="InterPro" id="IPR029063">
    <property type="entry name" value="SAM-dependent_MTases_sf"/>
</dbReference>
<evidence type="ECO:0008006" key="3">
    <source>
        <dbReference type="Google" id="ProtNLM"/>
    </source>
</evidence>
<dbReference type="EMBL" id="NBCO01000002">
    <property type="protein sequence ID" value="ORC93200.1"/>
    <property type="molecule type" value="Genomic_DNA"/>
</dbReference>
<dbReference type="Gene3D" id="3.40.50.150">
    <property type="entry name" value="Vaccinia Virus protein VP39"/>
    <property type="match status" value="1"/>
</dbReference>
<gene>
    <name evidence="1" type="ORF">TM35_000025260</name>
</gene>
<name>A0A1X0P9R8_9TRYP</name>
<dbReference type="SUPFAM" id="SSF53335">
    <property type="entry name" value="S-adenosyl-L-methionine-dependent methyltransferases"/>
    <property type="match status" value="1"/>
</dbReference>
<evidence type="ECO:0000313" key="2">
    <source>
        <dbReference type="Proteomes" id="UP000192257"/>
    </source>
</evidence>
<reference evidence="1 2" key="1">
    <citation type="submission" date="2017-03" db="EMBL/GenBank/DDBJ databases">
        <title>An alternative strategy for trypanosome survival in the mammalian bloodstream revealed through genome and transcriptome analysis of the ubiquitous bovine parasite Trypanosoma (Megatrypanum) theileri.</title>
        <authorList>
            <person name="Kelly S."/>
            <person name="Ivens A."/>
            <person name="Mott A."/>
            <person name="O'Neill E."/>
            <person name="Emms D."/>
            <person name="Macleod O."/>
            <person name="Voorheis P."/>
            <person name="Matthews J."/>
            <person name="Matthews K."/>
            <person name="Carrington M."/>
        </authorList>
    </citation>
    <scope>NUCLEOTIDE SEQUENCE [LARGE SCALE GENOMIC DNA]</scope>
    <source>
        <strain evidence="1">Edinburgh</strain>
    </source>
</reference>
<organism evidence="1 2">
    <name type="scientific">Trypanosoma theileri</name>
    <dbReference type="NCBI Taxonomy" id="67003"/>
    <lineage>
        <taxon>Eukaryota</taxon>
        <taxon>Discoba</taxon>
        <taxon>Euglenozoa</taxon>
        <taxon>Kinetoplastea</taxon>
        <taxon>Metakinetoplastina</taxon>
        <taxon>Trypanosomatida</taxon>
        <taxon>Trypanosomatidae</taxon>
        <taxon>Trypanosoma</taxon>
    </lineage>
</organism>
<evidence type="ECO:0000313" key="1">
    <source>
        <dbReference type="EMBL" id="ORC93200.1"/>
    </source>
</evidence>
<dbReference type="Proteomes" id="UP000192257">
    <property type="component" value="Unassembled WGS sequence"/>
</dbReference>